<protein>
    <submittedName>
        <fullName evidence="1">Uncharacterized protein</fullName>
    </submittedName>
</protein>
<proteinExistence type="predicted"/>
<accession>Q93IA7</accession>
<evidence type="ECO:0000313" key="1">
    <source>
        <dbReference type="EMBL" id="BAB47650.1"/>
    </source>
</evidence>
<dbReference type="AlphaFoldDB" id="Q93IA7"/>
<reference evidence="1" key="2">
    <citation type="journal article" date="2001" name="Antimicrob. Agents Chemother.">
        <title>Structural Comparison of Three Types of Staphylococcal Cassette Chromosome mec Integrated in the Chromosome in Methicillin-Resistant Staphylococcus aureus.</title>
        <authorList>
            <person name="Ito T."/>
            <person name="Katayama Y."/>
            <person name="Asada K."/>
            <person name="Mori N."/>
            <person name="Tsutsumimoto K."/>
            <person name="Hiramatsu K."/>
        </authorList>
    </citation>
    <scope>NUCLEOTIDE SEQUENCE</scope>
    <source>
        <strain evidence="1">85/2082</strain>
    </source>
</reference>
<dbReference type="EMBL" id="AB037671">
    <property type="protein sequence ID" value="BAB47650.1"/>
    <property type="molecule type" value="Genomic_DNA"/>
</dbReference>
<organism evidence="1">
    <name type="scientific">Staphylococcus aureus</name>
    <dbReference type="NCBI Taxonomy" id="1280"/>
    <lineage>
        <taxon>Bacteria</taxon>
        <taxon>Bacillati</taxon>
        <taxon>Bacillota</taxon>
        <taxon>Bacilli</taxon>
        <taxon>Bacillales</taxon>
        <taxon>Staphylococcaceae</taxon>
        <taxon>Staphylococcus</taxon>
    </lineage>
</organism>
<evidence type="ECO:0000313" key="2">
    <source>
        <dbReference type="EMBL" id="BAC53813.1"/>
    </source>
</evidence>
<sequence length="100" mass="11174">MVCMEGTSNPVSHISRTITSCNSSFISFIRFSNKLRRFLGPICLWKEVGSLDEPVITTLMTPLSSSSECHSGFRRMISSYKSTAIRRLIVTIIPLPFIAC</sequence>
<reference evidence="2" key="1">
    <citation type="submission" date="2000-02" db="EMBL/GenBank/DDBJ databases">
        <title>Complete structure of three types of staphylococcal cassette chromosome mec(SCCmec) integrated in the genome of MRSA strains in the world.</title>
        <authorList>
            <person name="Ito T."/>
            <person name="Hiramatsu K."/>
            <person name="Katayama Y."/>
        </authorList>
    </citation>
    <scope>NUCLEOTIDE SEQUENCE</scope>
    <source>
        <strain evidence="2">85/2082</strain>
    </source>
</reference>
<reference evidence="1" key="3">
    <citation type="journal article" date="2003" name="Drug Resist. Updat.">
        <title>Insights on antibiotic resistance of Staphylococcus aureus from its whole genome: genomic island SCC.</title>
        <authorList>
            <person name="Ito T."/>
            <person name="Okuma K."/>
            <person name="Xue M.X."/>
            <person name="Yuzawa H."/>
            <person name="Hiramatsu K."/>
        </authorList>
    </citation>
    <scope>NUCLEOTIDE SEQUENCE</scope>
    <source>
        <strain evidence="1">85/2082</strain>
    </source>
</reference>
<dbReference type="EMBL" id="AB038513">
    <property type="protein sequence ID" value="BAC53813.1"/>
    <property type="molecule type" value="Genomic_DNA"/>
</dbReference>
<name>Q93IA7_STAAU</name>